<proteinExistence type="inferred from homology"/>
<dbReference type="PIRSF" id="PIRSF010376">
    <property type="entry name" value="IspE"/>
    <property type="match status" value="1"/>
</dbReference>
<dbReference type="eggNOG" id="COG1947">
    <property type="taxonomic scope" value="Bacteria"/>
</dbReference>
<keyword evidence="5 10" id="KW-0547">Nucleotide-binding</keyword>
<evidence type="ECO:0000256" key="5">
    <source>
        <dbReference type="ARBA" id="ARBA00022741"/>
    </source>
</evidence>
<dbReference type="InterPro" id="IPR020568">
    <property type="entry name" value="Ribosomal_Su5_D2-typ_SF"/>
</dbReference>
<protein>
    <recommendedName>
        <fullName evidence="3 10">4-diphosphocytidyl-2-C-methyl-D-erythritol kinase</fullName>
        <shortName evidence="10">CMK</shortName>
        <ecNumber evidence="2 10">2.7.1.148</ecNumber>
    </recommendedName>
    <alternativeName>
        <fullName evidence="9 10">4-(cytidine-5'-diphospho)-2-C-methyl-D-erythritol kinase</fullName>
    </alternativeName>
</protein>
<keyword evidence="7 10" id="KW-0067">ATP-binding</keyword>
<dbReference type="Gene3D" id="3.30.70.890">
    <property type="entry name" value="GHMP kinase, C-terminal domain"/>
    <property type="match status" value="1"/>
</dbReference>
<dbReference type="HOGENOM" id="CLU_053057_3_0_6"/>
<dbReference type="EC" id="2.7.1.148" evidence="2 10"/>
<evidence type="ECO:0000256" key="9">
    <source>
        <dbReference type="ARBA" id="ARBA00032554"/>
    </source>
</evidence>
<feature type="binding site" evidence="10">
    <location>
        <begin position="94"/>
        <end position="104"/>
    </location>
    <ligand>
        <name>ATP</name>
        <dbReference type="ChEBI" id="CHEBI:30616"/>
    </ligand>
</feature>
<evidence type="ECO:0000256" key="2">
    <source>
        <dbReference type="ARBA" id="ARBA00012052"/>
    </source>
</evidence>
<feature type="domain" description="GHMP kinase C-terminal" evidence="12">
    <location>
        <begin position="205"/>
        <end position="259"/>
    </location>
</feature>
<dbReference type="GO" id="GO:0016114">
    <property type="term" value="P:terpenoid biosynthetic process"/>
    <property type="evidence" value="ECO:0007669"/>
    <property type="project" value="UniProtKB-UniRule"/>
</dbReference>
<dbReference type="Pfam" id="PF00288">
    <property type="entry name" value="GHMP_kinases_N"/>
    <property type="match status" value="1"/>
</dbReference>
<dbReference type="GO" id="GO:0050515">
    <property type="term" value="F:4-(cytidine 5'-diphospho)-2-C-methyl-D-erythritol kinase activity"/>
    <property type="evidence" value="ECO:0007669"/>
    <property type="project" value="UniProtKB-UniRule"/>
</dbReference>
<evidence type="ECO:0000259" key="12">
    <source>
        <dbReference type="Pfam" id="PF08544"/>
    </source>
</evidence>
<dbReference type="EMBL" id="AAOH01000014">
    <property type="protein sequence ID" value="EAR26432.1"/>
    <property type="molecule type" value="Genomic_DNA"/>
</dbReference>
<dbReference type="Gene3D" id="3.30.230.10">
    <property type="match status" value="1"/>
</dbReference>
<dbReference type="HAMAP" id="MF_00061">
    <property type="entry name" value="IspE"/>
    <property type="match status" value="1"/>
</dbReference>
<dbReference type="GO" id="GO:0005524">
    <property type="term" value="F:ATP binding"/>
    <property type="evidence" value="ECO:0007669"/>
    <property type="project" value="UniProtKB-UniRule"/>
</dbReference>
<dbReference type="Pfam" id="PF08544">
    <property type="entry name" value="GHMP_kinases_C"/>
    <property type="match status" value="1"/>
</dbReference>
<comment type="catalytic activity">
    <reaction evidence="10">
        <text>4-CDP-2-C-methyl-D-erythritol + ATP = 4-CDP-2-C-methyl-D-erythritol 2-phosphate + ADP + H(+)</text>
        <dbReference type="Rhea" id="RHEA:18437"/>
        <dbReference type="ChEBI" id="CHEBI:15378"/>
        <dbReference type="ChEBI" id="CHEBI:30616"/>
        <dbReference type="ChEBI" id="CHEBI:57823"/>
        <dbReference type="ChEBI" id="CHEBI:57919"/>
        <dbReference type="ChEBI" id="CHEBI:456216"/>
        <dbReference type="EC" id="2.7.1.148"/>
    </reaction>
</comment>
<evidence type="ECO:0000256" key="3">
    <source>
        <dbReference type="ARBA" id="ARBA00017473"/>
    </source>
</evidence>
<dbReference type="SUPFAM" id="SSF54211">
    <property type="entry name" value="Ribosomal protein S5 domain 2-like"/>
    <property type="match status" value="1"/>
</dbReference>
<dbReference type="NCBIfam" id="TIGR00154">
    <property type="entry name" value="ispE"/>
    <property type="match status" value="1"/>
</dbReference>
<feature type="active site" evidence="10">
    <location>
        <position position="11"/>
    </location>
</feature>
<dbReference type="PANTHER" id="PTHR43527:SF2">
    <property type="entry name" value="4-DIPHOSPHOCYTIDYL-2-C-METHYL-D-ERYTHRITOL KINASE, CHLOROPLASTIC"/>
    <property type="match status" value="1"/>
</dbReference>
<comment type="similarity">
    <text evidence="1 10">Belongs to the GHMP kinase family. IspE subfamily.</text>
</comment>
<evidence type="ECO:0000256" key="4">
    <source>
        <dbReference type="ARBA" id="ARBA00022679"/>
    </source>
</evidence>
<dbReference type="InterPro" id="IPR036554">
    <property type="entry name" value="GHMP_kinase_C_sf"/>
</dbReference>
<feature type="domain" description="GHMP kinase N-terminal" evidence="11">
    <location>
        <begin position="66"/>
        <end position="143"/>
    </location>
</feature>
<dbReference type="RefSeq" id="WP_009839296.1">
    <property type="nucleotide sequence ID" value="NZ_AAOH01000014.1"/>
</dbReference>
<name>A4CFK5_9GAMM</name>
<organism evidence="13 14">
    <name type="scientific">Pseudoalteromonas tunicata D2</name>
    <dbReference type="NCBI Taxonomy" id="87626"/>
    <lineage>
        <taxon>Bacteria</taxon>
        <taxon>Pseudomonadati</taxon>
        <taxon>Pseudomonadota</taxon>
        <taxon>Gammaproteobacteria</taxon>
        <taxon>Alteromonadales</taxon>
        <taxon>Pseudoalteromonadaceae</taxon>
        <taxon>Pseudoalteromonas</taxon>
    </lineage>
</organism>
<comment type="pathway">
    <text evidence="10">Isoprenoid biosynthesis; isopentenyl diphosphate biosynthesis via DXP pathway; isopentenyl diphosphate from 1-deoxy-D-xylulose 5-phosphate: step 3/6.</text>
</comment>
<evidence type="ECO:0000313" key="13">
    <source>
        <dbReference type="EMBL" id="EAR26432.1"/>
    </source>
</evidence>
<dbReference type="InterPro" id="IPR014721">
    <property type="entry name" value="Ribsml_uS5_D2-typ_fold_subgr"/>
</dbReference>
<keyword evidence="14" id="KW-1185">Reference proteome</keyword>
<dbReference type="STRING" id="87626.PTD2_04576"/>
<dbReference type="InterPro" id="IPR004424">
    <property type="entry name" value="IspE"/>
</dbReference>
<dbReference type="SUPFAM" id="SSF55060">
    <property type="entry name" value="GHMP Kinase, C-terminal domain"/>
    <property type="match status" value="1"/>
</dbReference>
<dbReference type="UniPathway" id="UPA00056">
    <property type="reaction ID" value="UER00094"/>
</dbReference>
<dbReference type="PANTHER" id="PTHR43527">
    <property type="entry name" value="4-DIPHOSPHOCYTIDYL-2-C-METHYL-D-ERYTHRITOL KINASE, CHLOROPLASTIC"/>
    <property type="match status" value="1"/>
</dbReference>
<dbReference type="InterPro" id="IPR013750">
    <property type="entry name" value="GHMP_kinase_C_dom"/>
</dbReference>
<gene>
    <name evidence="10" type="primary">ispE</name>
    <name evidence="13" type="ORF">PTD2_04576</name>
</gene>
<reference evidence="13 14" key="1">
    <citation type="submission" date="2006-02" db="EMBL/GenBank/DDBJ databases">
        <authorList>
            <person name="Moran M.A."/>
            <person name="Kjelleberg S."/>
            <person name="Egan S."/>
            <person name="Saunders N."/>
            <person name="Thomas T."/>
            <person name="Ferriera S."/>
            <person name="Johnson J."/>
            <person name="Kravitz S."/>
            <person name="Halpern A."/>
            <person name="Remington K."/>
            <person name="Beeson K."/>
            <person name="Tran B."/>
            <person name="Rogers Y.-H."/>
            <person name="Friedman R."/>
            <person name="Venter J.C."/>
        </authorList>
    </citation>
    <scope>NUCLEOTIDE SEQUENCE [LARGE SCALE GENOMIC DNA]</scope>
    <source>
        <strain evidence="13 14">D2</strain>
    </source>
</reference>
<dbReference type="InterPro" id="IPR006204">
    <property type="entry name" value="GHMP_kinase_N_dom"/>
</dbReference>
<sequence length="283" mass="30998">MSSLSIIAPAKLNLFLHINGRRPDGYHELETLFVFLNYGDQLDFTLRTDNQILIECENPELTTQDNLIFKAARLLQNHANITQGITIKLTKKLPMGGGVGGGSSDAATTLLALNHLWHCDFSNEKLAELGLQLGADVPVFVKGFAAIAHGIGEQLEAVNLAPSWYLVVHPNVHISTQAIFTHPDLPRSTPKINGPWQEAKLYNDCESLVKKLSPEVEKTLQWLLEYAPSRMTGTGACCFASFAEEADANKALNALPAHWQGFVAQSVNISPAHLELNAKLNLL</sequence>
<comment type="function">
    <text evidence="10">Catalyzes the phosphorylation of the position 2 hydroxy group of 4-diphosphocytidyl-2C-methyl-D-erythritol.</text>
</comment>
<dbReference type="GO" id="GO:0019288">
    <property type="term" value="P:isopentenyl diphosphate biosynthetic process, methylerythritol 4-phosphate pathway"/>
    <property type="evidence" value="ECO:0007669"/>
    <property type="project" value="UniProtKB-UniRule"/>
</dbReference>
<evidence type="ECO:0000256" key="7">
    <source>
        <dbReference type="ARBA" id="ARBA00022840"/>
    </source>
</evidence>
<evidence type="ECO:0000259" key="11">
    <source>
        <dbReference type="Pfam" id="PF00288"/>
    </source>
</evidence>
<dbReference type="AlphaFoldDB" id="A4CFK5"/>
<evidence type="ECO:0000256" key="1">
    <source>
        <dbReference type="ARBA" id="ARBA00009684"/>
    </source>
</evidence>
<accession>A4CFK5</accession>
<keyword evidence="4 10" id="KW-0808">Transferase</keyword>
<evidence type="ECO:0000256" key="10">
    <source>
        <dbReference type="HAMAP-Rule" id="MF_00061"/>
    </source>
</evidence>
<comment type="caution">
    <text evidence="13">The sequence shown here is derived from an EMBL/GenBank/DDBJ whole genome shotgun (WGS) entry which is preliminary data.</text>
</comment>
<dbReference type="OrthoDB" id="9809438at2"/>
<evidence type="ECO:0000256" key="8">
    <source>
        <dbReference type="ARBA" id="ARBA00023229"/>
    </source>
</evidence>
<dbReference type="Proteomes" id="UP000006201">
    <property type="component" value="Unassembled WGS sequence"/>
</dbReference>
<keyword evidence="6 10" id="KW-0418">Kinase</keyword>
<evidence type="ECO:0000313" key="14">
    <source>
        <dbReference type="Proteomes" id="UP000006201"/>
    </source>
</evidence>
<dbReference type="NCBIfam" id="NF011202">
    <property type="entry name" value="PRK14608.1"/>
    <property type="match status" value="1"/>
</dbReference>
<keyword evidence="8 10" id="KW-0414">Isoprene biosynthesis</keyword>
<feature type="active site" evidence="10">
    <location>
        <position position="136"/>
    </location>
</feature>
<evidence type="ECO:0000256" key="6">
    <source>
        <dbReference type="ARBA" id="ARBA00022777"/>
    </source>
</evidence>